<name>A0A645HA67_9ZZZZ</name>
<evidence type="ECO:0000313" key="1">
    <source>
        <dbReference type="EMBL" id="MPN35927.1"/>
    </source>
</evidence>
<dbReference type="EMBL" id="VSSQ01089792">
    <property type="protein sequence ID" value="MPN35927.1"/>
    <property type="molecule type" value="Genomic_DNA"/>
</dbReference>
<proteinExistence type="predicted"/>
<organism evidence="1">
    <name type="scientific">bioreactor metagenome</name>
    <dbReference type="NCBI Taxonomy" id="1076179"/>
    <lineage>
        <taxon>unclassified sequences</taxon>
        <taxon>metagenomes</taxon>
        <taxon>ecological metagenomes</taxon>
    </lineage>
</organism>
<comment type="caution">
    <text evidence="1">The sequence shown here is derived from an EMBL/GenBank/DDBJ whole genome shotgun (WGS) entry which is preliminary data.</text>
</comment>
<accession>A0A645HA67</accession>
<reference evidence="1" key="1">
    <citation type="submission" date="2019-08" db="EMBL/GenBank/DDBJ databases">
        <authorList>
            <person name="Kucharzyk K."/>
            <person name="Murdoch R.W."/>
            <person name="Higgins S."/>
            <person name="Loffler F."/>
        </authorList>
    </citation>
    <scope>NUCLEOTIDE SEQUENCE</scope>
</reference>
<sequence>MDGEGTGDRFPLIISHIEPQMLAHAVIHALKVRQGPCDKVVPHAGLNHDIVEIFQLLAGRDLDRDPFAGGKPNVVAPLLVEGNHQLLLRAAVNRQPENIAGLDALKIFAFTRKRKTELCHAGDKRLIAALYIGVKLNGVAFMGSRDLLCPPDELGKSFLIVRVADRASWGVEHGD</sequence>
<protein>
    <submittedName>
        <fullName evidence="1">Uncharacterized protein</fullName>
    </submittedName>
</protein>
<gene>
    <name evidence="1" type="ORF">SDC9_183430</name>
</gene>
<dbReference type="AlphaFoldDB" id="A0A645HA67"/>